<evidence type="ECO:0000256" key="6">
    <source>
        <dbReference type="SAM" id="Phobius"/>
    </source>
</evidence>
<evidence type="ECO:0000313" key="7">
    <source>
        <dbReference type="EMBL" id="UQN28760.1"/>
    </source>
</evidence>
<dbReference type="EMBL" id="CP097218">
    <property type="protein sequence ID" value="UQN28760.1"/>
    <property type="molecule type" value="Genomic_DNA"/>
</dbReference>
<evidence type="ECO:0000256" key="3">
    <source>
        <dbReference type="ARBA" id="ARBA00022989"/>
    </source>
</evidence>
<proteinExistence type="predicted"/>
<keyword evidence="3 6" id="KW-1133">Transmembrane helix</keyword>
<dbReference type="PANTHER" id="PTHR36974">
    <property type="entry name" value="MEMBRANE PROTEIN-RELATED"/>
    <property type="match status" value="1"/>
</dbReference>
<accession>A0ABY4N5T7</accession>
<evidence type="ECO:0000313" key="8">
    <source>
        <dbReference type="Proteomes" id="UP001055868"/>
    </source>
</evidence>
<organism evidence="7 8">
    <name type="scientific">Brachybacterium kimchii</name>
    <dbReference type="NCBI Taxonomy" id="2942909"/>
    <lineage>
        <taxon>Bacteria</taxon>
        <taxon>Bacillati</taxon>
        <taxon>Actinomycetota</taxon>
        <taxon>Actinomycetes</taxon>
        <taxon>Micrococcales</taxon>
        <taxon>Dermabacteraceae</taxon>
        <taxon>Brachybacterium</taxon>
    </lineage>
</organism>
<dbReference type="PANTHER" id="PTHR36974:SF1">
    <property type="entry name" value="DOXX FAMILY MEMBRANE PROTEIN"/>
    <property type="match status" value="1"/>
</dbReference>
<evidence type="ECO:0000256" key="5">
    <source>
        <dbReference type="SAM" id="MobiDB-lite"/>
    </source>
</evidence>
<evidence type="ECO:0000256" key="2">
    <source>
        <dbReference type="ARBA" id="ARBA00022692"/>
    </source>
</evidence>
<feature type="transmembrane region" description="Helical" evidence="6">
    <location>
        <begin position="64"/>
        <end position="84"/>
    </location>
</feature>
<keyword evidence="4 6" id="KW-0472">Membrane</keyword>
<feature type="transmembrane region" description="Helical" evidence="6">
    <location>
        <begin position="128"/>
        <end position="145"/>
    </location>
</feature>
<feature type="region of interest" description="Disordered" evidence="5">
    <location>
        <begin position="149"/>
        <end position="169"/>
    </location>
</feature>
<protein>
    <submittedName>
        <fullName evidence="7">DoxX family protein</fullName>
    </submittedName>
</protein>
<keyword evidence="8" id="KW-1185">Reference proteome</keyword>
<feature type="compositionally biased region" description="Pro residues" evidence="5">
    <location>
        <begin position="160"/>
        <end position="169"/>
    </location>
</feature>
<gene>
    <name evidence="7" type="ORF">M4486_14175</name>
</gene>
<feature type="transmembrane region" description="Helical" evidence="6">
    <location>
        <begin position="91"/>
        <end position="108"/>
    </location>
</feature>
<reference evidence="7" key="1">
    <citation type="submission" date="2022-05" db="EMBL/GenBank/DDBJ databases">
        <title>Genomic analysis of Brachybacterium sp. CBA3104.</title>
        <authorList>
            <person name="Roh S.W."/>
            <person name="Kim Y.B."/>
            <person name="Kim Y."/>
        </authorList>
    </citation>
    <scope>NUCLEOTIDE SEQUENCE</scope>
    <source>
        <strain evidence="7">CBA3104</strain>
    </source>
</reference>
<dbReference type="Proteomes" id="UP001055868">
    <property type="component" value="Chromosome"/>
</dbReference>
<keyword evidence="2 6" id="KW-0812">Transmembrane</keyword>
<evidence type="ECO:0000256" key="4">
    <source>
        <dbReference type="ARBA" id="ARBA00023136"/>
    </source>
</evidence>
<name>A0ABY4N5T7_9MICO</name>
<dbReference type="Pfam" id="PF13564">
    <property type="entry name" value="DoxX_2"/>
    <property type="match status" value="1"/>
</dbReference>
<evidence type="ECO:0000256" key="1">
    <source>
        <dbReference type="ARBA" id="ARBA00004141"/>
    </source>
</evidence>
<dbReference type="RefSeq" id="WP_249477878.1">
    <property type="nucleotide sequence ID" value="NZ_CP097218.1"/>
</dbReference>
<feature type="transmembrane region" description="Helical" evidence="6">
    <location>
        <begin position="29"/>
        <end position="49"/>
    </location>
</feature>
<sequence>MEPLIVLVTVTGVAEVIARRRGHPDPEGVALRAGVCAMFLLTGTVHFIGKREELIAMVPGQLPWPGAVVTVTGVLELLGALGLLDRRLAPWAARGLGILLVAMFPANVHLALTGDDLPWWDHLVPRTLMQGAFLAAVAGIALPALRGRPRRPRRRVADPDPGPLGPTIQ</sequence>
<dbReference type="InterPro" id="IPR032808">
    <property type="entry name" value="DoxX"/>
</dbReference>
<comment type="subcellular location">
    <subcellularLocation>
        <location evidence="1">Membrane</location>
        <topology evidence="1">Multi-pass membrane protein</topology>
    </subcellularLocation>
</comment>